<reference evidence="9" key="2">
    <citation type="journal article" date="2021" name="PeerJ">
        <title>Extensive microbial diversity within the chicken gut microbiome revealed by metagenomics and culture.</title>
        <authorList>
            <person name="Gilroy R."/>
            <person name="Ravi A."/>
            <person name="Getino M."/>
            <person name="Pursley I."/>
            <person name="Horton D.L."/>
            <person name="Alikhan N.F."/>
            <person name="Baker D."/>
            <person name="Gharbi K."/>
            <person name="Hall N."/>
            <person name="Watson M."/>
            <person name="Adriaenssens E.M."/>
            <person name="Foster-Nyarko E."/>
            <person name="Jarju S."/>
            <person name="Secka A."/>
            <person name="Antonio M."/>
            <person name="Oren A."/>
            <person name="Chaudhuri R.R."/>
            <person name="La Ragione R."/>
            <person name="Hildebrand F."/>
            <person name="Pallen M.J."/>
        </authorList>
    </citation>
    <scope>NUCLEOTIDE SEQUENCE</scope>
    <source>
        <strain evidence="9">18911</strain>
    </source>
</reference>
<dbReference type="EC" id="3.4.21.89" evidence="4 7"/>
<keyword evidence="7" id="KW-0472">Membrane</keyword>
<dbReference type="SUPFAM" id="SSF51306">
    <property type="entry name" value="LexA/Signal peptidase"/>
    <property type="match status" value="1"/>
</dbReference>
<dbReference type="CDD" id="cd06530">
    <property type="entry name" value="S26_SPase_I"/>
    <property type="match status" value="1"/>
</dbReference>
<dbReference type="Gene3D" id="2.10.109.10">
    <property type="entry name" value="Umud Fragment, subunit A"/>
    <property type="match status" value="1"/>
</dbReference>
<dbReference type="PANTHER" id="PTHR43390">
    <property type="entry name" value="SIGNAL PEPTIDASE I"/>
    <property type="match status" value="1"/>
</dbReference>
<evidence type="ECO:0000256" key="2">
    <source>
        <dbReference type="ARBA" id="ARBA00004401"/>
    </source>
</evidence>
<feature type="domain" description="Peptidase S26" evidence="8">
    <location>
        <begin position="8"/>
        <end position="176"/>
    </location>
</feature>
<dbReference type="GO" id="GO:0009003">
    <property type="term" value="F:signal peptidase activity"/>
    <property type="evidence" value="ECO:0007669"/>
    <property type="project" value="UniProtKB-EC"/>
</dbReference>
<keyword evidence="7" id="KW-0812">Transmembrane</keyword>
<name>A0A9D1MH22_9FIRM</name>
<evidence type="ECO:0000313" key="9">
    <source>
        <dbReference type="EMBL" id="HIU60144.1"/>
    </source>
</evidence>
<evidence type="ECO:0000256" key="4">
    <source>
        <dbReference type="ARBA" id="ARBA00013208"/>
    </source>
</evidence>
<dbReference type="InterPro" id="IPR000223">
    <property type="entry name" value="Pept_S26A_signal_pept_1"/>
</dbReference>
<dbReference type="GO" id="GO:0004252">
    <property type="term" value="F:serine-type endopeptidase activity"/>
    <property type="evidence" value="ECO:0007669"/>
    <property type="project" value="InterPro"/>
</dbReference>
<evidence type="ECO:0000313" key="10">
    <source>
        <dbReference type="Proteomes" id="UP000824094"/>
    </source>
</evidence>
<dbReference type="Proteomes" id="UP000824094">
    <property type="component" value="Unassembled WGS sequence"/>
</dbReference>
<keyword evidence="7" id="KW-1133">Transmembrane helix</keyword>
<feature type="active site" evidence="6">
    <location>
        <position position="34"/>
    </location>
</feature>
<dbReference type="PROSITE" id="PS00760">
    <property type="entry name" value="SPASE_I_2"/>
    <property type="match status" value="1"/>
</dbReference>
<dbReference type="PROSITE" id="PS00761">
    <property type="entry name" value="SPASE_I_3"/>
    <property type="match status" value="1"/>
</dbReference>
<keyword evidence="5 7" id="KW-0378">Hydrolase</keyword>
<evidence type="ECO:0000256" key="5">
    <source>
        <dbReference type="ARBA" id="ARBA00022801"/>
    </source>
</evidence>
<dbReference type="PANTHER" id="PTHR43390:SF1">
    <property type="entry name" value="CHLOROPLAST PROCESSING PEPTIDASE"/>
    <property type="match status" value="1"/>
</dbReference>
<protein>
    <recommendedName>
        <fullName evidence="4 7">Signal peptidase I</fullName>
        <ecNumber evidence="4 7">3.4.21.89</ecNumber>
    </recommendedName>
</protein>
<evidence type="ECO:0000259" key="8">
    <source>
        <dbReference type="Pfam" id="PF10502"/>
    </source>
</evidence>
<dbReference type="EMBL" id="DVNF01000065">
    <property type="protein sequence ID" value="HIU60144.1"/>
    <property type="molecule type" value="Genomic_DNA"/>
</dbReference>
<dbReference type="GO" id="GO:0006465">
    <property type="term" value="P:signal peptide processing"/>
    <property type="evidence" value="ECO:0007669"/>
    <property type="project" value="InterPro"/>
</dbReference>
<dbReference type="Pfam" id="PF10502">
    <property type="entry name" value="Peptidase_S26"/>
    <property type="match status" value="1"/>
</dbReference>
<accession>A0A9D1MH22</accession>
<dbReference type="InterPro" id="IPR036286">
    <property type="entry name" value="LexA/Signal_pep-like_sf"/>
</dbReference>
<dbReference type="PRINTS" id="PR00727">
    <property type="entry name" value="LEADERPTASE"/>
</dbReference>
<gene>
    <name evidence="9" type="primary">lepB</name>
    <name evidence="9" type="ORF">IAB05_01990</name>
</gene>
<evidence type="ECO:0000256" key="7">
    <source>
        <dbReference type="RuleBase" id="RU362042"/>
    </source>
</evidence>
<dbReference type="AlphaFoldDB" id="A0A9D1MH22"/>
<dbReference type="GO" id="GO:0005886">
    <property type="term" value="C:plasma membrane"/>
    <property type="evidence" value="ECO:0007669"/>
    <property type="project" value="UniProtKB-SubCell"/>
</dbReference>
<feature type="active site" evidence="6">
    <location>
        <position position="77"/>
    </location>
</feature>
<evidence type="ECO:0000256" key="3">
    <source>
        <dbReference type="ARBA" id="ARBA00009370"/>
    </source>
</evidence>
<comment type="catalytic activity">
    <reaction evidence="1 7">
        <text>Cleavage of hydrophobic, N-terminal signal or leader sequences from secreted and periplasmic proteins.</text>
        <dbReference type="EC" id="3.4.21.89"/>
    </reaction>
</comment>
<dbReference type="NCBIfam" id="TIGR02227">
    <property type="entry name" value="sigpep_I_bact"/>
    <property type="match status" value="1"/>
</dbReference>
<keyword evidence="7" id="KW-0645">Protease</keyword>
<dbReference type="InterPro" id="IPR019533">
    <property type="entry name" value="Peptidase_S26"/>
</dbReference>
<dbReference type="InterPro" id="IPR019758">
    <property type="entry name" value="Pept_S26A_signal_pept_1_CS"/>
</dbReference>
<reference evidence="9" key="1">
    <citation type="submission" date="2020-10" db="EMBL/GenBank/DDBJ databases">
        <authorList>
            <person name="Gilroy R."/>
        </authorList>
    </citation>
    <scope>NUCLEOTIDE SEQUENCE</scope>
    <source>
        <strain evidence="9">18911</strain>
    </source>
</reference>
<evidence type="ECO:0000256" key="1">
    <source>
        <dbReference type="ARBA" id="ARBA00000677"/>
    </source>
</evidence>
<comment type="subcellular location">
    <subcellularLocation>
        <location evidence="2">Cell membrane</location>
        <topology evidence="2">Single-pass type II membrane protein</topology>
    </subcellularLocation>
    <subcellularLocation>
        <location evidence="7">Membrane</location>
        <topology evidence="7">Single-pass type II membrane protein</topology>
    </subcellularLocation>
</comment>
<comment type="similarity">
    <text evidence="3 7">Belongs to the peptidase S26 family.</text>
</comment>
<evidence type="ECO:0000256" key="6">
    <source>
        <dbReference type="PIRSR" id="PIRSR600223-1"/>
    </source>
</evidence>
<proteinExistence type="inferred from homology"/>
<feature type="transmembrane region" description="Helical" evidence="7">
    <location>
        <begin position="7"/>
        <end position="25"/>
    </location>
</feature>
<sequence length="194" mass="21283">MIFIITLVVVAGIIVAAYFLSGWLFTTINIDGQSMYPTIHDGDVTILYKQGDYERGDIVVFNTHKQDSQGNERYFVKRIIAMGGDTVKIDLVPGSDILSPEYGIYVNGEYLEETYLSGNFVHASATDKPRTEFIVPEGCFYYCGDNRLNSSDSRTDGSIGSVVLGNVSDILGRVVAKYPGAEGVTKIELVKRGS</sequence>
<dbReference type="InterPro" id="IPR019757">
    <property type="entry name" value="Pept_S26A_signal_pept_1_Lys-AS"/>
</dbReference>
<comment type="caution">
    <text evidence="9">The sequence shown here is derived from an EMBL/GenBank/DDBJ whole genome shotgun (WGS) entry which is preliminary data.</text>
</comment>
<organism evidence="9 10">
    <name type="scientific">Candidatus Stercoripulliclostridium merdigallinarum</name>
    <dbReference type="NCBI Taxonomy" id="2840951"/>
    <lineage>
        <taxon>Bacteria</taxon>
        <taxon>Bacillati</taxon>
        <taxon>Bacillota</taxon>
        <taxon>Clostridia</taxon>
        <taxon>Eubacteriales</taxon>
        <taxon>Candidatus Stercoripulliclostridium</taxon>
    </lineage>
</organism>